<comment type="cofactor">
    <cofactor evidence="6">
        <name>Zn(2+)</name>
        <dbReference type="ChEBI" id="CHEBI:29105"/>
    </cofactor>
    <text evidence="6">Binds 1 zinc ion per subunit.</text>
</comment>
<evidence type="ECO:0000313" key="9">
    <source>
        <dbReference type="Proteomes" id="UP000036987"/>
    </source>
</evidence>
<dbReference type="GO" id="GO:0046872">
    <property type="term" value="F:metal ion binding"/>
    <property type="evidence" value="ECO:0007669"/>
    <property type="project" value="UniProtKB-KW"/>
</dbReference>
<dbReference type="Gene3D" id="3.30.2010.10">
    <property type="entry name" value="Metalloproteases ('zincins'), catalytic domain"/>
    <property type="match status" value="1"/>
</dbReference>
<gene>
    <name evidence="8" type="ORF">ZOSMA_161G00200</name>
</gene>
<evidence type="ECO:0000256" key="2">
    <source>
        <dbReference type="ARBA" id="ARBA00022723"/>
    </source>
</evidence>
<dbReference type="GO" id="GO:0071586">
    <property type="term" value="P:CAAX-box protein processing"/>
    <property type="evidence" value="ECO:0000318"/>
    <property type="project" value="GO_Central"/>
</dbReference>
<dbReference type="STRING" id="29655.A0A0K9PUB9"/>
<evidence type="ECO:0000256" key="4">
    <source>
        <dbReference type="ARBA" id="ARBA00022833"/>
    </source>
</evidence>
<keyword evidence="9" id="KW-1185">Reference proteome</keyword>
<evidence type="ECO:0000256" key="5">
    <source>
        <dbReference type="ARBA" id="ARBA00023049"/>
    </source>
</evidence>
<organism evidence="8 9">
    <name type="scientific">Zostera marina</name>
    <name type="common">Eelgrass</name>
    <dbReference type="NCBI Taxonomy" id="29655"/>
    <lineage>
        <taxon>Eukaryota</taxon>
        <taxon>Viridiplantae</taxon>
        <taxon>Streptophyta</taxon>
        <taxon>Embryophyta</taxon>
        <taxon>Tracheophyta</taxon>
        <taxon>Spermatophyta</taxon>
        <taxon>Magnoliopsida</taxon>
        <taxon>Liliopsida</taxon>
        <taxon>Zosteraceae</taxon>
        <taxon>Zostera</taxon>
    </lineage>
</organism>
<comment type="similarity">
    <text evidence="6">Belongs to the peptidase M48 family.</text>
</comment>
<comment type="caution">
    <text evidence="8">The sequence shown here is derived from an EMBL/GenBank/DDBJ whole genome shotgun (WGS) entry which is preliminary data.</text>
</comment>
<evidence type="ECO:0000313" key="8">
    <source>
        <dbReference type="EMBL" id="KMZ72571.1"/>
    </source>
</evidence>
<dbReference type="FunFam" id="3.30.2010.10:FF:000007">
    <property type="entry name" value="Peptidase M48 family protein"/>
    <property type="match status" value="1"/>
</dbReference>
<evidence type="ECO:0000256" key="1">
    <source>
        <dbReference type="ARBA" id="ARBA00022670"/>
    </source>
</evidence>
<accession>A0A0K9PUB9</accession>
<evidence type="ECO:0000259" key="7">
    <source>
        <dbReference type="Pfam" id="PF01435"/>
    </source>
</evidence>
<keyword evidence="4 6" id="KW-0862">Zinc</keyword>
<feature type="domain" description="Peptidase M48" evidence="7">
    <location>
        <begin position="127"/>
        <end position="320"/>
    </location>
</feature>
<dbReference type="CDD" id="cd07325">
    <property type="entry name" value="M48_Ste24p_like"/>
    <property type="match status" value="1"/>
</dbReference>
<evidence type="ECO:0000256" key="6">
    <source>
        <dbReference type="RuleBase" id="RU003983"/>
    </source>
</evidence>
<dbReference type="EMBL" id="LFYR01000624">
    <property type="protein sequence ID" value="KMZ72571.1"/>
    <property type="molecule type" value="Genomic_DNA"/>
</dbReference>
<protein>
    <submittedName>
        <fullName evidence="8">Peptidase M48, Ste24p</fullName>
    </submittedName>
</protein>
<dbReference type="Proteomes" id="UP000036987">
    <property type="component" value="Unassembled WGS sequence"/>
</dbReference>
<dbReference type="Pfam" id="PF01435">
    <property type="entry name" value="Peptidase_M48"/>
    <property type="match status" value="1"/>
</dbReference>
<dbReference type="OMA" id="PNAMCIG"/>
<keyword evidence="2" id="KW-0479">Metal-binding</keyword>
<dbReference type="OrthoDB" id="272500at2759"/>
<dbReference type="PANTHER" id="PTHR10120">
    <property type="entry name" value="CAAX PRENYL PROTEASE 1"/>
    <property type="match status" value="1"/>
</dbReference>
<evidence type="ECO:0000256" key="3">
    <source>
        <dbReference type="ARBA" id="ARBA00022801"/>
    </source>
</evidence>
<keyword evidence="5 6" id="KW-0482">Metalloprotease</keyword>
<proteinExistence type="inferred from homology"/>
<dbReference type="GO" id="GO:0005789">
    <property type="term" value="C:endoplasmic reticulum membrane"/>
    <property type="evidence" value="ECO:0000318"/>
    <property type="project" value="GO_Central"/>
</dbReference>
<reference evidence="9" key="1">
    <citation type="journal article" date="2016" name="Nature">
        <title>The genome of the seagrass Zostera marina reveals angiosperm adaptation to the sea.</title>
        <authorList>
            <person name="Olsen J.L."/>
            <person name="Rouze P."/>
            <person name="Verhelst B."/>
            <person name="Lin Y.-C."/>
            <person name="Bayer T."/>
            <person name="Collen J."/>
            <person name="Dattolo E."/>
            <person name="De Paoli E."/>
            <person name="Dittami S."/>
            <person name="Maumus F."/>
            <person name="Michel G."/>
            <person name="Kersting A."/>
            <person name="Lauritano C."/>
            <person name="Lohaus R."/>
            <person name="Toepel M."/>
            <person name="Tonon T."/>
            <person name="Vanneste K."/>
            <person name="Amirebrahimi M."/>
            <person name="Brakel J."/>
            <person name="Bostroem C."/>
            <person name="Chovatia M."/>
            <person name="Grimwood J."/>
            <person name="Jenkins J.W."/>
            <person name="Jueterbock A."/>
            <person name="Mraz A."/>
            <person name="Stam W.T."/>
            <person name="Tice H."/>
            <person name="Bornberg-Bauer E."/>
            <person name="Green P.J."/>
            <person name="Pearson G.A."/>
            <person name="Procaccini G."/>
            <person name="Duarte C.M."/>
            <person name="Schmutz J."/>
            <person name="Reusch T.B.H."/>
            <person name="Van de Peer Y."/>
        </authorList>
    </citation>
    <scope>NUCLEOTIDE SEQUENCE [LARGE SCALE GENOMIC DNA]</scope>
    <source>
        <strain evidence="9">cv. Finnish</strain>
    </source>
</reference>
<keyword evidence="3 6" id="KW-0378">Hydrolase</keyword>
<name>A0A0K9PUB9_ZOSMR</name>
<keyword evidence="1 6" id="KW-0645">Protease</keyword>
<dbReference type="AlphaFoldDB" id="A0A0K9PUB9"/>
<dbReference type="InterPro" id="IPR001915">
    <property type="entry name" value="Peptidase_M48"/>
</dbReference>
<dbReference type="GO" id="GO:0004222">
    <property type="term" value="F:metalloendopeptidase activity"/>
    <property type="evidence" value="ECO:0000318"/>
    <property type="project" value="GO_Central"/>
</dbReference>
<sequence>MASTASIVPTYFNSRKSSSFPDARQNRLSVKTKFRQSNRISTVSRKIRAPMTTTATADSSESRSVVIGKLDADDFRHPLDKQNTLLLRAVPGLNELGKVLLGPVAEQVMVLENIGTSVLVSENQLSELHQLLIEASKILNIEPPDLYIRQNPIPNAYTLAISGRKPFIVVHTSLVELLTRKELQAVLAHELGHLKCDHGVWLTFANILTMGAYNVPGLGGFIAQSLEEQLYRWVRAAELTCDRAALLVAQDPKVVVSVLMKLAGGSPSLSNQLNIDAFLEQARSYDKASSTPFGWYIRNAQTKQLSHPLPVLRAREIDTWSRGQEYQSLLRR</sequence>